<dbReference type="EMBL" id="VSSQ01094463">
    <property type="protein sequence ID" value="MPN38935.1"/>
    <property type="molecule type" value="Genomic_DNA"/>
</dbReference>
<name>A0A645HIV1_9ZZZZ</name>
<protein>
    <recommendedName>
        <fullName evidence="2">DUF2229 domain-containing protein</fullName>
    </recommendedName>
</protein>
<sequence length="77" mass="8542">MGAIEMYRDKVDGIVLLSTFPCGPDSLANETVIRRVKDTPILNLLLDGQEGNAGVETRLESFIDIIRFRREAAYGEA</sequence>
<evidence type="ECO:0000313" key="1">
    <source>
        <dbReference type="EMBL" id="MPN38935.1"/>
    </source>
</evidence>
<dbReference type="Gene3D" id="3.40.50.11900">
    <property type="match status" value="1"/>
</dbReference>
<gene>
    <name evidence="1" type="ORF">SDC9_186460</name>
</gene>
<evidence type="ECO:0008006" key="2">
    <source>
        <dbReference type="Google" id="ProtNLM"/>
    </source>
</evidence>
<reference evidence="1" key="1">
    <citation type="submission" date="2019-08" db="EMBL/GenBank/DDBJ databases">
        <authorList>
            <person name="Kucharzyk K."/>
            <person name="Murdoch R.W."/>
            <person name="Higgins S."/>
            <person name="Loffler F."/>
        </authorList>
    </citation>
    <scope>NUCLEOTIDE SEQUENCE</scope>
</reference>
<accession>A0A645HIV1</accession>
<proteinExistence type="predicted"/>
<dbReference type="AlphaFoldDB" id="A0A645HIV1"/>
<comment type="caution">
    <text evidence="1">The sequence shown here is derived from an EMBL/GenBank/DDBJ whole genome shotgun (WGS) entry which is preliminary data.</text>
</comment>
<organism evidence="1">
    <name type="scientific">bioreactor metagenome</name>
    <dbReference type="NCBI Taxonomy" id="1076179"/>
    <lineage>
        <taxon>unclassified sequences</taxon>
        <taxon>metagenomes</taxon>
        <taxon>ecological metagenomes</taxon>
    </lineage>
</organism>